<dbReference type="Proteomes" id="UP000887013">
    <property type="component" value="Unassembled WGS sequence"/>
</dbReference>
<evidence type="ECO:0000256" key="1">
    <source>
        <dbReference type="SAM" id="SignalP"/>
    </source>
</evidence>
<proteinExistence type="predicted"/>
<dbReference type="AlphaFoldDB" id="A0A8X6P5J3"/>
<reference evidence="2" key="1">
    <citation type="submission" date="2020-08" db="EMBL/GenBank/DDBJ databases">
        <title>Multicomponent nature underlies the extraordinary mechanical properties of spider dragline silk.</title>
        <authorList>
            <person name="Kono N."/>
            <person name="Nakamura H."/>
            <person name="Mori M."/>
            <person name="Yoshida Y."/>
            <person name="Ohtoshi R."/>
            <person name="Malay A.D."/>
            <person name="Moran D.A.P."/>
            <person name="Tomita M."/>
            <person name="Numata K."/>
            <person name="Arakawa K."/>
        </authorList>
    </citation>
    <scope>NUCLEOTIDE SEQUENCE</scope>
</reference>
<dbReference type="EMBL" id="BMAW01065223">
    <property type="protein sequence ID" value="GFT49403.1"/>
    <property type="molecule type" value="Genomic_DNA"/>
</dbReference>
<name>A0A8X6P5J3_NEPPI</name>
<feature type="chain" id="PRO_5036450974" evidence="1">
    <location>
        <begin position="17"/>
        <end position="121"/>
    </location>
</feature>
<keyword evidence="1" id="KW-0732">Signal</keyword>
<comment type="caution">
    <text evidence="2">The sequence shown here is derived from an EMBL/GenBank/DDBJ whole genome shotgun (WGS) entry which is preliminary data.</text>
</comment>
<evidence type="ECO:0000313" key="2">
    <source>
        <dbReference type="EMBL" id="GFT49403.1"/>
    </source>
</evidence>
<keyword evidence="3" id="KW-1185">Reference proteome</keyword>
<accession>A0A8X6P5J3</accession>
<feature type="signal peptide" evidence="1">
    <location>
        <begin position="1"/>
        <end position="16"/>
    </location>
</feature>
<organism evidence="2 3">
    <name type="scientific">Nephila pilipes</name>
    <name type="common">Giant wood spider</name>
    <name type="synonym">Nephila maculata</name>
    <dbReference type="NCBI Taxonomy" id="299642"/>
    <lineage>
        <taxon>Eukaryota</taxon>
        <taxon>Metazoa</taxon>
        <taxon>Ecdysozoa</taxon>
        <taxon>Arthropoda</taxon>
        <taxon>Chelicerata</taxon>
        <taxon>Arachnida</taxon>
        <taxon>Araneae</taxon>
        <taxon>Araneomorphae</taxon>
        <taxon>Entelegynae</taxon>
        <taxon>Araneoidea</taxon>
        <taxon>Nephilidae</taxon>
        <taxon>Nephila</taxon>
    </lineage>
</organism>
<gene>
    <name evidence="2" type="ORF">NPIL_13261</name>
</gene>
<evidence type="ECO:0000313" key="3">
    <source>
        <dbReference type="Proteomes" id="UP000887013"/>
    </source>
</evidence>
<protein>
    <submittedName>
        <fullName evidence="2">Uncharacterized protein</fullName>
    </submittedName>
</protein>
<sequence length="121" mass="13568">MMGLGFHLNFALKAFTLYVVKPLTYKDEFISSVEFDDSNSSRAVSGGHHEVNNLGLIHSITETVALLFPVHFKEKGPFVIKLTESVVQHSRHHEPTIHKANFVRAKGTSRLVTVESTHLSR</sequence>